<organism evidence="1 2">
    <name type="scientific">Arachis duranensis</name>
    <name type="common">Wild peanut</name>
    <dbReference type="NCBI Taxonomy" id="130453"/>
    <lineage>
        <taxon>Eukaryota</taxon>
        <taxon>Viridiplantae</taxon>
        <taxon>Streptophyta</taxon>
        <taxon>Embryophyta</taxon>
        <taxon>Tracheophyta</taxon>
        <taxon>Spermatophyta</taxon>
        <taxon>Magnoliopsida</taxon>
        <taxon>eudicotyledons</taxon>
        <taxon>Gunneridae</taxon>
        <taxon>Pentapetalae</taxon>
        <taxon>rosids</taxon>
        <taxon>fabids</taxon>
        <taxon>Fabales</taxon>
        <taxon>Fabaceae</taxon>
        <taxon>Papilionoideae</taxon>
        <taxon>50 kb inversion clade</taxon>
        <taxon>dalbergioids sensu lato</taxon>
        <taxon>Dalbergieae</taxon>
        <taxon>Pterocarpus clade</taxon>
        <taxon>Arachis</taxon>
    </lineage>
</organism>
<dbReference type="SUPFAM" id="SSF50965">
    <property type="entry name" value="Galactose oxidase, central domain"/>
    <property type="match status" value="1"/>
</dbReference>
<name>A0A6P4DGJ7_ARADU</name>
<dbReference type="Proteomes" id="UP000515211">
    <property type="component" value="Chromosome 5"/>
</dbReference>
<dbReference type="GeneID" id="107491605"/>
<accession>A0A6P4DGJ7</accession>
<dbReference type="KEGG" id="adu:107491605"/>
<reference evidence="2" key="2">
    <citation type="submission" date="2025-08" db="UniProtKB">
        <authorList>
            <consortium name="RefSeq"/>
        </authorList>
    </citation>
    <scope>IDENTIFICATION</scope>
    <source>
        <tissue evidence="2">Whole plant</tissue>
    </source>
</reference>
<evidence type="ECO:0000313" key="1">
    <source>
        <dbReference type="Proteomes" id="UP000515211"/>
    </source>
</evidence>
<dbReference type="InterPro" id="IPR011043">
    <property type="entry name" value="Gal_Oxase/kelch_b-propeller"/>
</dbReference>
<dbReference type="AlphaFoldDB" id="A0A6P4DGJ7"/>
<dbReference type="RefSeq" id="XP_015967972.1">
    <property type="nucleotide sequence ID" value="XM_016112486.3"/>
</dbReference>
<sequence>MMESAETGECLWMVTDNKIFGIRIEKLEKLGKNEVRDWKSHLERAPFDFHLELPEVNMSPFIFASKLFLTTEPNDSGTKIYQISYVGGDTVEISEAVATGAIPPVPTGFPNYIANIKGDVYFVGQLDAQGLCGTGLWVLRSNSREWVSVSAPPTEYDSDNLGCPFGFVLKDKLFLCPLPARGISYVYDPPANKWTRLESIFSFSDHHSLPSFVLVSPPGDVGDRSVVLTGRMKSLPGGSRVKYDIHALLVDNQDYRVHRRQRLDEVCEAIQPSFFKASDSDLSLVDLGNSKVCVMIGGLAERIPSLCILVVELGLVQEEEQQRFLSVRVLVNRVFDMVPDNLEDRSLQVPCTSFIFSLSKDCISPRKVPKLAGGTNPSNPTTSFEQE</sequence>
<gene>
    <name evidence="2" type="primary">LOC107491605</name>
</gene>
<reference evidence="1" key="1">
    <citation type="journal article" date="2016" name="Nat. Genet.">
        <title>The genome sequences of Arachis duranensis and Arachis ipaensis, the diploid ancestors of cultivated peanut.</title>
        <authorList>
            <person name="Bertioli D.J."/>
            <person name="Cannon S.B."/>
            <person name="Froenicke L."/>
            <person name="Huang G."/>
            <person name="Farmer A.D."/>
            <person name="Cannon E.K."/>
            <person name="Liu X."/>
            <person name="Gao D."/>
            <person name="Clevenger J."/>
            <person name="Dash S."/>
            <person name="Ren L."/>
            <person name="Moretzsohn M.C."/>
            <person name="Shirasawa K."/>
            <person name="Huang W."/>
            <person name="Vidigal B."/>
            <person name="Abernathy B."/>
            <person name="Chu Y."/>
            <person name="Niederhuth C.E."/>
            <person name="Umale P."/>
            <person name="Araujo A.C."/>
            <person name="Kozik A."/>
            <person name="Kim K.D."/>
            <person name="Burow M.D."/>
            <person name="Varshney R.K."/>
            <person name="Wang X."/>
            <person name="Zhang X."/>
            <person name="Barkley N."/>
            <person name="Guimaraes P.M."/>
            <person name="Isobe S."/>
            <person name="Guo B."/>
            <person name="Liao B."/>
            <person name="Stalker H.T."/>
            <person name="Schmitz R.J."/>
            <person name="Scheffler B.E."/>
            <person name="Leal-Bertioli S.C."/>
            <person name="Xun X."/>
            <person name="Jackson S.A."/>
            <person name="Michelmore R."/>
            <person name="Ozias-Akins P."/>
        </authorList>
    </citation>
    <scope>NUCLEOTIDE SEQUENCE [LARGE SCALE GENOMIC DNA]</scope>
    <source>
        <strain evidence="1">cv. V14167</strain>
    </source>
</reference>
<protein>
    <submittedName>
        <fullName evidence="2">Uncharacterized protein LOC107491605</fullName>
    </submittedName>
</protein>
<proteinExistence type="predicted"/>
<evidence type="ECO:0000313" key="2">
    <source>
        <dbReference type="RefSeq" id="XP_015967972.1"/>
    </source>
</evidence>
<keyword evidence="1" id="KW-1185">Reference proteome</keyword>